<protein>
    <submittedName>
        <fullName evidence="9">Sigma-54-dependent Fis family transcriptional regulator</fullName>
    </submittedName>
</protein>
<dbReference type="Pfam" id="PF00158">
    <property type="entry name" value="Sigma54_activat"/>
    <property type="match status" value="1"/>
</dbReference>
<evidence type="ECO:0000313" key="10">
    <source>
        <dbReference type="Proteomes" id="UP000748752"/>
    </source>
</evidence>
<dbReference type="InterPro" id="IPR027417">
    <property type="entry name" value="P-loop_NTPase"/>
</dbReference>
<dbReference type="InterPro" id="IPR058031">
    <property type="entry name" value="AAA_lid_NorR"/>
</dbReference>
<dbReference type="PROSITE" id="PS50110">
    <property type="entry name" value="RESPONSE_REGULATORY"/>
    <property type="match status" value="1"/>
</dbReference>
<evidence type="ECO:0000256" key="4">
    <source>
        <dbReference type="ARBA" id="ARBA00023125"/>
    </source>
</evidence>
<dbReference type="SMART" id="SM00382">
    <property type="entry name" value="AAA"/>
    <property type="match status" value="1"/>
</dbReference>
<dbReference type="PRINTS" id="PR01590">
    <property type="entry name" value="HTHFIS"/>
</dbReference>
<proteinExistence type="predicted"/>
<dbReference type="InterPro" id="IPR003593">
    <property type="entry name" value="AAA+_ATPase"/>
</dbReference>
<dbReference type="EMBL" id="NRRV01000039">
    <property type="protein sequence ID" value="MBK1632109.1"/>
    <property type="molecule type" value="Genomic_DNA"/>
</dbReference>
<dbReference type="Proteomes" id="UP000748752">
    <property type="component" value="Unassembled WGS sequence"/>
</dbReference>
<keyword evidence="2" id="KW-0067">ATP-binding</keyword>
<dbReference type="InterPro" id="IPR001789">
    <property type="entry name" value="Sig_transdc_resp-reg_receiver"/>
</dbReference>
<name>A0ABS1CKX7_9GAMM</name>
<dbReference type="RefSeq" id="WP_200239343.1">
    <property type="nucleotide sequence ID" value="NZ_NRRV01000039.1"/>
</dbReference>
<evidence type="ECO:0000256" key="3">
    <source>
        <dbReference type="ARBA" id="ARBA00023015"/>
    </source>
</evidence>
<dbReference type="PANTHER" id="PTHR32071">
    <property type="entry name" value="TRANSCRIPTIONAL REGULATORY PROTEIN"/>
    <property type="match status" value="1"/>
</dbReference>
<keyword evidence="4" id="KW-0238">DNA-binding</keyword>
<keyword evidence="5" id="KW-0804">Transcription</keyword>
<dbReference type="InterPro" id="IPR002078">
    <property type="entry name" value="Sigma_54_int"/>
</dbReference>
<dbReference type="PANTHER" id="PTHR32071:SF117">
    <property type="entry name" value="PTS-DEPENDENT DIHYDROXYACETONE KINASE OPERON REGULATORY PROTEIN-RELATED"/>
    <property type="match status" value="1"/>
</dbReference>
<dbReference type="InterPro" id="IPR002197">
    <property type="entry name" value="HTH_Fis"/>
</dbReference>
<dbReference type="Pfam" id="PF02954">
    <property type="entry name" value="HTH_8"/>
    <property type="match status" value="1"/>
</dbReference>
<dbReference type="SUPFAM" id="SSF52540">
    <property type="entry name" value="P-loop containing nucleoside triphosphate hydrolases"/>
    <property type="match status" value="1"/>
</dbReference>
<dbReference type="SUPFAM" id="SSF46689">
    <property type="entry name" value="Homeodomain-like"/>
    <property type="match status" value="1"/>
</dbReference>
<keyword evidence="1" id="KW-0547">Nucleotide-binding</keyword>
<feature type="domain" description="Sigma-54 factor interaction" evidence="7">
    <location>
        <begin position="152"/>
        <end position="381"/>
    </location>
</feature>
<reference evidence="9 10" key="1">
    <citation type="journal article" date="2020" name="Microorganisms">
        <title>Osmotic Adaptation and Compatible Solute Biosynthesis of Phototrophic Bacteria as Revealed from Genome Analyses.</title>
        <authorList>
            <person name="Imhoff J.F."/>
            <person name="Rahn T."/>
            <person name="Kunzel S."/>
            <person name="Keller A."/>
            <person name="Neulinger S.C."/>
        </authorList>
    </citation>
    <scope>NUCLEOTIDE SEQUENCE [LARGE SCALE GENOMIC DNA]</scope>
    <source>
        <strain evidence="9 10">DSM 6210</strain>
    </source>
</reference>
<dbReference type="PROSITE" id="PS50045">
    <property type="entry name" value="SIGMA54_INTERACT_4"/>
    <property type="match status" value="1"/>
</dbReference>
<evidence type="ECO:0000256" key="6">
    <source>
        <dbReference type="PROSITE-ProRule" id="PRU00169"/>
    </source>
</evidence>
<keyword evidence="3" id="KW-0805">Transcription regulation</keyword>
<feature type="domain" description="Response regulatory" evidence="8">
    <location>
        <begin position="14"/>
        <end position="128"/>
    </location>
</feature>
<accession>A0ABS1CKX7</accession>
<dbReference type="PROSITE" id="PS00676">
    <property type="entry name" value="SIGMA54_INTERACT_2"/>
    <property type="match status" value="1"/>
</dbReference>
<feature type="modified residue" description="4-aspartylphosphate" evidence="6">
    <location>
        <position position="63"/>
    </location>
</feature>
<keyword evidence="10" id="KW-1185">Reference proteome</keyword>
<keyword evidence="6" id="KW-0597">Phosphoprotein</keyword>
<dbReference type="InterPro" id="IPR025943">
    <property type="entry name" value="Sigma_54_int_dom_ATP-bd_2"/>
</dbReference>
<evidence type="ECO:0000256" key="5">
    <source>
        <dbReference type="ARBA" id="ARBA00023163"/>
    </source>
</evidence>
<evidence type="ECO:0000259" key="8">
    <source>
        <dbReference type="PROSITE" id="PS50110"/>
    </source>
</evidence>
<dbReference type="Pfam" id="PF25601">
    <property type="entry name" value="AAA_lid_14"/>
    <property type="match status" value="1"/>
</dbReference>
<sequence length="470" mass="50898">MSAEPETTPAERPAILVVEDDDGYRALLIEELEDAGYRLTGVADAAAARAELASRSAALVLSDLRLPGEDGLALLEATRALTPRPGFIMLTGFGTIRQAVAALKAGADDFLTKPIDLEHLRLAVARVLETRQLQAEVARYREVLAGGQFHGMLGKSPAMRALYDLIRRIAPSDSSVLITGESGTGKELVARALHAESARAAAPFVAVNCAGIPEALLESELLGHAAGAFSGARGARKGLFVEADGGTLFLDEIAEMPPAMQTRLLRLLQDGRVRPVGANTEIGTDVRIVAATHRELGERIAEGHFREDLYYRLETFRIHVPSLRERGEDIAALLQHFLLAQTAAREGHVRRFAPAAWRALLSYPYPGNVRELASLVERAATLAPTPEIGLDDLPERVRAEADAHPRSGALAAPPLPGSDEDWETLAAVEARYIRSVLEWTEGNKQRAAKILGIGRKTLYRKLEEQGRHDT</sequence>
<dbReference type="Gene3D" id="1.10.8.60">
    <property type="match status" value="1"/>
</dbReference>
<evidence type="ECO:0000256" key="2">
    <source>
        <dbReference type="ARBA" id="ARBA00022840"/>
    </source>
</evidence>
<dbReference type="InterPro" id="IPR011006">
    <property type="entry name" value="CheY-like_superfamily"/>
</dbReference>
<dbReference type="Gene3D" id="3.40.50.300">
    <property type="entry name" value="P-loop containing nucleotide triphosphate hydrolases"/>
    <property type="match status" value="1"/>
</dbReference>
<evidence type="ECO:0000313" key="9">
    <source>
        <dbReference type="EMBL" id="MBK1632109.1"/>
    </source>
</evidence>
<dbReference type="Gene3D" id="1.10.10.60">
    <property type="entry name" value="Homeodomain-like"/>
    <property type="match status" value="1"/>
</dbReference>
<dbReference type="Gene3D" id="3.40.50.2300">
    <property type="match status" value="1"/>
</dbReference>
<dbReference type="PROSITE" id="PS00675">
    <property type="entry name" value="SIGMA54_INTERACT_1"/>
    <property type="match status" value="1"/>
</dbReference>
<dbReference type="CDD" id="cd00009">
    <property type="entry name" value="AAA"/>
    <property type="match status" value="1"/>
</dbReference>
<evidence type="ECO:0000256" key="1">
    <source>
        <dbReference type="ARBA" id="ARBA00022741"/>
    </source>
</evidence>
<dbReference type="SUPFAM" id="SSF52172">
    <property type="entry name" value="CheY-like"/>
    <property type="match status" value="1"/>
</dbReference>
<gene>
    <name evidence="9" type="ORF">CKO31_15450</name>
</gene>
<organism evidence="9 10">
    <name type="scientific">Thiohalocapsa halophila</name>
    <dbReference type="NCBI Taxonomy" id="69359"/>
    <lineage>
        <taxon>Bacteria</taxon>
        <taxon>Pseudomonadati</taxon>
        <taxon>Pseudomonadota</taxon>
        <taxon>Gammaproteobacteria</taxon>
        <taxon>Chromatiales</taxon>
        <taxon>Chromatiaceae</taxon>
        <taxon>Thiohalocapsa</taxon>
    </lineage>
</organism>
<evidence type="ECO:0000259" key="7">
    <source>
        <dbReference type="PROSITE" id="PS50045"/>
    </source>
</evidence>
<comment type="caution">
    <text evidence="9">The sequence shown here is derived from an EMBL/GenBank/DDBJ whole genome shotgun (WGS) entry which is preliminary data.</text>
</comment>
<dbReference type="InterPro" id="IPR025662">
    <property type="entry name" value="Sigma_54_int_dom_ATP-bd_1"/>
</dbReference>
<dbReference type="InterPro" id="IPR009057">
    <property type="entry name" value="Homeodomain-like_sf"/>
</dbReference>
<dbReference type="Pfam" id="PF00072">
    <property type="entry name" value="Response_reg"/>
    <property type="match status" value="1"/>
</dbReference>
<dbReference type="SMART" id="SM00448">
    <property type="entry name" value="REC"/>
    <property type="match status" value="1"/>
</dbReference>